<dbReference type="AlphaFoldDB" id="A0A7W6K1N1"/>
<sequence>MSRSLPITAAQITAICKGAAKAGFVAELEIGGVKIRLLPEHLASDKLAKEKAYIAWKGEGHL</sequence>
<keyword evidence="2" id="KW-1185">Reference proteome</keyword>
<accession>A0A7W6K1N1</accession>
<evidence type="ECO:0000313" key="1">
    <source>
        <dbReference type="EMBL" id="MBB4103544.1"/>
    </source>
</evidence>
<protein>
    <submittedName>
        <fullName evidence="1">Uncharacterized protein</fullName>
    </submittedName>
</protein>
<dbReference type="Proteomes" id="UP000584824">
    <property type="component" value="Unassembled WGS sequence"/>
</dbReference>
<name>A0A7W6K1N1_9HYPH</name>
<reference evidence="1 2" key="1">
    <citation type="submission" date="2020-08" db="EMBL/GenBank/DDBJ databases">
        <title>Genomic Encyclopedia of Type Strains, Phase IV (KMG-IV): sequencing the most valuable type-strain genomes for metagenomic binning, comparative biology and taxonomic classification.</title>
        <authorList>
            <person name="Goeker M."/>
        </authorList>
    </citation>
    <scope>NUCLEOTIDE SEQUENCE [LARGE SCALE GENOMIC DNA]</scope>
    <source>
        <strain evidence="1 2">DSM 26385</strain>
    </source>
</reference>
<dbReference type="RefSeq" id="WP_183792175.1">
    <property type="nucleotide sequence ID" value="NZ_JACIDU010000007.1"/>
</dbReference>
<evidence type="ECO:0000313" key="2">
    <source>
        <dbReference type="Proteomes" id="UP000584824"/>
    </source>
</evidence>
<dbReference type="EMBL" id="JACIDU010000007">
    <property type="protein sequence ID" value="MBB4103544.1"/>
    <property type="molecule type" value="Genomic_DNA"/>
</dbReference>
<comment type="caution">
    <text evidence="1">The sequence shown here is derived from an EMBL/GenBank/DDBJ whole genome shotgun (WGS) entry which is preliminary data.</text>
</comment>
<proteinExistence type="predicted"/>
<organism evidence="1 2">
    <name type="scientific">Allorhizobium borbori</name>
    <dbReference type="NCBI Taxonomy" id="485907"/>
    <lineage>
        <taxon>Bacteria</taxon>
        <taxon>Pseudomonadati</taxon>
        <taxon>Pseudomonadota</taxon>
        <taxon>Alphaproteobacteria</taxon>
        <taxon>Hyphomicrobiales</taxon>
        <taxon>Rhizobiaceae</taxon>
        <taxon>Rhizobium/Agrobacterium group</taxon>
        <taxon>Allorhizobium</taxon>
    </lineage>
</organism>
<gene>
    <name evidence="1" type="ORF">GGQ66_002102</name>
</gene>